<evidence type="ECO:0000259" key="12">
    <source>
        <dbReference type="PROSITE" id="PS50846"/>
    </source>
</evidence>
<dbReference type="InterPro" id="IPR036412">
    <property type="entry name" value="HAD-like_sf"/>
</dbReference>
<dbReference type="InterPro" id="IPR044492">
    <property type="entry name" value="P_typ_ATPase_HD_dom"/>
</dbReference>
<dbReference type="Pfam" id="PF00702">
    <property type="entry name" value="Hydrolase"/>
    <property type="match status" value="1"/>
</dbReference>
<evidence type="ECO:0000313" key="14">
    <source>
        <dbReference type="Proteomes" id="UP000524404"/>
    </source>
</evidence>
<keyword evidence="3" id="KW-0813">Transport</keyword>
<keyword evidence="9 11" id="KW-1133">Transmembrane helix</keyword>
<dbReference type="Gene3D" id="3.30.70.100">
    <property type="match status" value="1"/>
</dbReference>
<dbReference type="RefSeq" id="WP_184132348.1">
    <property type="nucleotide sequence ID" value="NZ_JACHKT010000007.1"/>
</dbReference>
<dbReference type="SFLD" id="SFLDF00027">
    <property type="entry name" value="p-type_atpase"/>
    <property type="match status" value="1"/>
</dbReference>
<dbReference type="InterPro" id="IPR023298">
    <property type="entry name" value="ATPase_P-typ_TM_dom_sf"/>
</dbReference>
<dbReference type="NCBIfam" id="TIGR01511">
    <property type="entry name" value="ATPase-IB1_Cu"/>
    <property type="match status" value="1"/>
</dbReference>
<feature type="transmembrane region" description="Helical" evidence="11">
    <location>
        <begin position="718"/>
        <end position="740"/>
    </location>
</feature>
<keyword evidence="7 11" id="KW-0067">ATP-binding</keyword>
<keyword evidence="8" id="KW-1278">Translocase</keyword>
<dbReference type="GO" id="GO:0005507">
    <property type="term" value="F:copper ion binding"/>
    <property type="evidence" value="ECO:0007669"/>
    <property type="project" value="TreeGrafter"/>
</dbReference>
<dbReference type="InterPro" id="IPR018303">
    <property type="entry name" value="ATPase_P-typ_P_site"/>
</dbReference>
<dbReference type="InterPro" id="IPR001757">
    <property type="entry name" value="P_typ_ATPase"/>
</dbReference>
<dbReference type="PROSITE" id="PS50846">
    <property type="entry name" value="HMA_2"/>
    <property type="match status" value="1"/>
</dbReference>
<dbReference type="PANTHER" id="PTHR43520:SF8">
    <property type="entry name" value="P-TYPE CU(+) TRANSPORTER"/>
    <property type="match status" value="1"/>
</dbReference>
<comment type="caution">
    <text evidence="13">The sequence shown here is derived from an EMBL/GenBank/DDBJ whole genome shotgun (WGS) entry which is preliminary data.</text>
</comment>
<dbReference type="FunFam" id="2.70.150.10:FF:000002">
    <property type="entry name" value="Copper-transporting ATPase 1, putative"/>
    <property type="match status" value="1"/>
</dbReference>
<keyword evidence="4 11" id="KW-0812">Transmembrane</keyword>
<feature type="transmembrane region" description="Helical" evidence="11">
    <location>
        <begin position="693"/>
        <end position="712"/>
    </location>
</feature>
<dbReference type="InterPro" id="IPR059000">
    <property type="entry name" value="ATPase_P-type_domA"/>
</dbReference>
<dbReference type="InterPro" id="IPR023214">
    <property type="entry name" value="HAD_sf"/>
</dbReference>
<dbReference type="InterPro" id="IPR006121">
    <property type="entry name" value="HMA_dom"/>
</dbReference>
<dbReference type="GO" id="GO:0016887">
    <property type="term" value="F:ATP hydrolysis activity"/>
    <property type="evidence" value="ECO:0007669"/>
    <property type="project" value="InterPro"/>
</dbReference>
<dbReference type="InterPro" id="IPR023299">
    <property type="entry name" value="ATPase_P-typ_cyto_dom_N"/>
</dbReference>
<evidence type="ECO:0000256" key="1">
    <source>
        <dbReference type="ARBA" id="ARBA00004127"/>
    </source>
</evidence>
<dbReference type="GO" id="GO:0005886">
    <property type="term" value="C:plasma membrane"/>
    <property type="evidence" value="ECO:0007669"/>
    <property type="project" value="UniProtKB-SubCell"/>
</dbReference>
<sequence>MTQKMESKVENQAQIKTLIVPVTGMTCAACASSVQTILDKQNGVLECAVNFANESAKIQFDTKLTSPEFLQEKLQQIGYGLILGTPEKAKEQQAILKENQYQKLKQNLIWATILTIPVVIIGMFFMEMPYANWIELALTTPVLLWFGRQFFINALKQTRAGTANMDTLVALSTGIAFLFSLYNTLFPEFWHHRGLHAHVYYEAAAVVIVFIMLGKLLEENAKSNTSTAIKKLMGLQPKTVWVIENGEEKEIPIAEVQVSDRILIRPGDKIPVDGKVLSGNSFVDESMMSGEPLPVEKTKGSKVFSGTVNQQGSFKFIAEKVGDETFLAQIIQLVQEAQGSKAPVQKLVDKIASIFVPIVIIIAILTFIIWMIFGGENALTHALLTSVSVLVIACPCALGLATPTAIMVGVGKGAENGILIKDAESLEIAHNVNAIILDKTGTITEGKPSVSDLIWVNKSENEMLKSILLSLESLSSHPLAEAVTQQLKVEGVKPLTINTFENVVGKGIRAIFEGQNYFVGSPKWIESITPNLDNQAIISLEKQGKTVVVFADEKETLAIIAISDKIKSTSKIAIQELQEAGIEVFMLTGDNILTAQKVAEEVGIKNVKASLMPNDKAEFIKQLQKEGKIVAMVGDGINDSQALAQADISIAMGKGSDIAMDVAKMTLISSDLLKIPQALKLSRKTVSTIRQNLFWAFIYNLIGIPLAAGVLYPFNGFLLNPMIAGAAMALSSVSVVSNSIRLKYRN</sequence>
<dbReference type="NCBIfam" id="TIGR01525">
    <property type="entry name" value="ATPase-IB_hvy"/>
    <property type="match status" value="1"/>
</dbReference>
<reference evidence="13 14" key="1">
    <citation type="submission" date="2020-08" db="EMBL/GenBank/DDBJ databases">
        <title>Functional genomics of gut bacteria from endangered species of beetles.</title>
        <authorList>
            <person name="Carlos-Shanley C."/>
        </authorList>
    </citation>
    <scope>NUCLEOTIDE SEQUENCE [LARGE SCALE GENOMIC DNA]</scope>
    <source>
        <strain evidence="13 14">S00070</strain>
    </source>
</reference>
<evidence type="ECO:0000256" key="4">
    <source>
        <dbReference type="ARBA" id="ARBA00022692"/>
    </source>
</evidence>
<keyword evidence="6 11" id="KW-0547">Nucleotide-binding</keyword>
<dbReference type="Proteomes" id="UP000524404">
    <property type="component" value="Unassembled WGS sequence"/>
</dbReference>
<dbReference type="AlphaFoldDB" id="A0A841ETF7"/>
<evidence type="ECO:0000256" key="8">
    <source>
        <dbReference type="ARBA" id="ARBA00022967"/>
    </source>
</evidence>
<feature type="transmembrane region" description="Helical" evidence="11">
    <location>
        <begin position="198"/>
        <end position="217"/>
    </location>
</feature>
<dbReference type="PRINTS" id="PR00119">
    <property type="entry name" value="CATATPASE"/>
</dbReference>
<dbReference type="GO" id="GO:0043682">
    <property type="term" value="F:P-type divalent copper transporter activity"/>
    <property type="evidence" value="ECO:0007669"/>
    <property type="project" value="TreeGrafter"/>
</dbReference>
<proteinExistence type="inferred from homology"/>
<protein>
    <submittedName>
        <fullName evidence="13">Cu2+-exporting ATPase</fullName>
    </submittedName>
</protein>
<keyword evidence="11" id="KW-1003">Cell membrane</keyword>
<dbReference type="InterPro" id="IPR027256">
    <property type="entry name" value="P-typ_ATPase_IB"/>
</dbReference>
<evidence type="ECO:0000256" key="10">
    <source>
        <dbReference type="ARBA" id="ARBA00023136"/>
    </source>
</evidence>
<dbReference type="Gene3D" id="3.40.50.1000">
    <property type="entry name" value="HAD superfamily/HAD-like"/>
    <property type="match status" value="1"/>
</dbReference>
<feature type="transmembrane region" description="Helical" evidence="11">
    <location>
        <begin position="379"/>
        <end position="402"/>
    </location>
</feature>
<evidence type="ECO:0000256" key="6">
    <source>
        <dbReference type="ARBA" id="ARBA00022741"/>
    </source>
</evidence>
<evidence type="ECO:0000256" key="7">
    <source>
        <dbReference type="ARBA" id="ARBA00022840"/>
    </source>
</evidence>
<feature type="domain" description="HMA" evidence="12">
    <location>
        <begin position="16"/>
        <end position="82"/>
    </location>
</feature>
<dbReference type="Gene3D" id="3.40.1110.10">
    <property type="entry name" value="Calcium-transporting ATPase, cytoplasmic domain N"/>
    <property type="match status" value="1"/>
</dbReference>
<dbReference type="FunFam" id="3.30.70.100:FF:000001">
    <property type="entry name" value="ATPase copper transporting beta"/>
    <property type="match status" value="1"/>
</dbReference>
<gene>
    <name evidence="13" type="ORF">HNP25_001393</name>
</gene>
<feature type="transmembrane region" description="Helical" evidence="11">
    <location>
        <begin position="107"/>
        <end position="124"/>
    </location>
</feature>
<dbReference type="SUPFAM" id="SSF81653">
    <property type="entry name" value="Calcium ATPase, transduction domain A"/>
    <property type="match status" value="1"/>
</dbReference>
<evidence type="ECO:0000256" key="11">
    <source>
        <dbReference type="RuleBase" id="RU362081"/>
    </source>
</evidence>
<dbReference type="GO" id="GO:0005524">
    <property type="term" value="F:ATP binding"/>
    <property type="evidence" value="ECO:0007669"/>
    <property type="project" value="UniProtKB-UniRule"/>
</dbReference>
<keyword evidence="14" id="KW-1185">Reference proteome</keyword>
<dbReference type="SUPFAM" id="SSF81665">
    <property type="entry name" value="Calcium ATPase, transmembrane domain M"/>
    <property type="match status" value="1"/>
</dbReference>
<feature type="transmembrane region" description="Helical" evidence="11">
    <location>
        <begin position="351"/>
        <end position="373"/>
    </location>
</feature>
<dbReference type="NCBIfam" id="TIGR01494">
    <property type="entry name" value="ATPase_P-type"/>
    <property type="match status" value="1"/>
</dbReference>
<feature type="transmembrane region" description="Helical" evidence="11">
    <location>
        <begin position="130"/>
        <end position="147"/>
    </location>
</feature>
<evidence type="ECO:0000256" key="2">
    <source>
        <dbReference type="ARBA" id="ARBA00006024"/>
    </source>
</evidence>
<dbReference type="InterPro" id="IPR017969">
    <property type="entry name" value="Heavy-metal-associated_CS"/>
</dbReference>
<dbReference type="Pfam" id="PF00403">
    <property type="entry name" value="HMA"/>
    <property type="match status" value="1"/>
</dbReference>
<dbReference type="GO" id="GO:0055070">
    <property type="term" value="P:copper ion homeostasis"/>
    <property type="evidence" value="ECO:0007669"/>
    <property type="project" value="TreeGrafter"/>
</dbReference>
<dbReference type="EMBL" id="JACHKT010000007">
    <property type="protein sequence ID" value="MBB6002741.1"/>
    <property type="molecule type" value="Genomic_DNA"/>
</dbReference>
<dbReference type="GO" id="GO:0012505">
    <property type="term" value="C:endomembrane system"/>
    <property type="evidence" value="ECO:0007669"/>
    <property type="project" value="UniProtKB-SubCell"/>
</dbReference>
<dbReference type="SUPFAM" id="SSF56784">
    <property type="entry name" value="HAD-like"/>
    <property type="match status" value="1"/>
</dbReference>
<keyword evidence="5 11" id="KW-0479">Metal-binding</keyword>
<comment type="subcellular location">
    <subcellularLocation>
        <location evidence="11">Cell membrane</location>
    </subcellularLocation>
    <subcellularLocation>
        <location evidence="1">Endomembrane system</location>
        <topology evidence="1">Multi-pass membrane protein</topology>
    </subcellularLocation>
</comment>
<dbReference type="InterPro" id="IPR036163">
    <property type="entry name" value="HMA_dom_sf"/>
</dbReference>
<dbReference type="PROSITE" id="PS01047">
    <property type="entry name" value="HMA_1"/>
    <property type="match status" value="1"/>
</dbReference>
<comment type="similarity">
    <text evidence="2 11">Belongs to the cation transport ATPase (P-type) (TC 3.A.3) family. Type IB subfamily.</text>
</comment>
<dbReference type="SFLD" id="SFLDG00002">
    <property type="entry name" value="C1.7:_P-type_atpase_like"/>
    <property type="match status" value="1"/>
</dbReference>
<organism evidence="13 14">
    <name type="scientific">Arcicella rosea</name>
    <dbReference type="NCBI Taxonomy" id="502909"/>
    <lineage>
        <taxon>Bacteria</taxon>
        <taxon>Pseudomonadati</taxon>
        <taxon>Bacteroidota</taxon>
        <taxon>Cytophagia</taxon>
        <taxon>Cytophagales</taxon>
        <taxon>Flectobacillaceae</taxon>
        <taxon>Arcicella</taxon>
    </lineage>
</organism>
<dbReference type="CDD" id="cd00371">
    <property type="entry name" value="HMA"/>
    <property type="match status" value="1"/>
</dbReference>
<dbReference type="InterPro" id="IPR008250">
    <property type="entry name" value="ATPase_P-typ_transduc_dom_A_sf"/>
</dbReference>
<evidence type="ECO:0000256" key="9">
    <source>
        <dbReference type="ARBA" id="ARBA00022989"/>
    </source>
</evidence>
<evidence type="ECO:0000313" key="13">
    <source>
        <dbReference type="EMBL" id="MBB6002741.1"/>
    </source>
</evidence>
<dbReference type="PRINTS" id="PR00943">
    <property type="entry name" value="CUATPASE"/>
</dbReference>
<feature type="transmembrane region" description="Helical" evidence="11">
    <location>
        <begin position="168"/>
        <end position="186"/>
    </location>
</feature>
<dbReference type="CDD" id="cd02094">
    <property type="entry name" value="P-type_ATPase_Cu-like"/>
    <property type="match status" value="1"/>
</dbReference>
<accession>A0A841ETF7</accession>
<evidence type="ECO:0000256" key="3">
    <source>
        <dbReference type="ARBA" id="ARBA00022448"/>
    </source>
</evidence>
<dbReference type="Pfam" id="PF00122">
    <property type="entry name" value="E1-E2_ATPase"/>
    <property type="match status" value="1"/>
</dbReference>
<name>A0A841ETF7_9BACT</name>
<dbReference type="PROSITE" id="PS00154">
    <property type="entry name" value="ATPASE_E1_E2"/>
    <property type="match status" value="1"/>
</dbReference>
<dbReference type="Gene3D" id="2.70.150.10">
    <property type="entry name" value="Calcium-transporting ATPase, cytoplasmic transduction domain A"/>
    <property type="match status" value="1"/>
</dbReference>
<dbReference type="SFLD" id="SFLDS00003">
    <property type="entry name" value="Haloacid_Dehalogenase"/>
    <property type="match status" value="1"/>
</dbReference>
<keyword evidence="10 11" id="KW-0472">Membrane</keyword>
<dbReference type="SUPFAM" id="SSF55008">
    <property type="entry name" value="HMA, heavy metal-associated domain"/>
    <property type="match status" value="1"/>
</dbReference>
<evidence type="ECO:0000256" key="5">
    <source>
        <dbReference type="ARBA" id="ARBA00022723"/>
    </source>
</evidence>
<dbReference type="PANTHER" id="PTHR43520">
    <property type="entry name" value="ATP7, ISOFORM B"/>
    <property type="match status" value="1"/>
</dbReference>